<protein>
    <recommendedName>
        <fullName evidence="10">Protein Wnt</fullName>
    </recommendedName>
</protein>
<dbReference type="GO" id="GO:0007517">
    <property type="term" value="P:muscle organ development"/>
    <property type="evidence" value="ECO:0007669"/>
    <property type="project" value="EnsemblMetazoa"/>
</dbReference>
<evidence type="ECO:0000256" key="1">
    <source>
        <dbReference type="ARBA" id="ARBA00004498"/>
    </source>
</evidence>
<dbReference type="GO" id="GO:0060070">
    <property type="term" value="P:canonical Wnt signaling pathway"/>
    <property type="evidence" value="ECO:0007669"/>
    <property type="project" value="EnsemblMetazoa"/>
</dbReference>
<comment type="subcellular location">
    <subcellularLocation>
        <location evidence="1 10">Secreted</location>
        <location evidence="1 10">Extracellular space</location>
        <location evidence="1 10">Extracellular matrix</location>
    </subcellularLocation>
</comment>
<comment type="similarity">
    <text evidence="2 10">Belongs to the Wnt family.</text>
</comment>
<gene>
    <name evidence="12" type="primary">Dere\GG24078</name>
    <name evidence="12" type="synonym">dere_GLEANR_8840</name>
    <name evidence="12" type="synonym">GG24078</name>
    <name evidence="12" type="ORF">Dere_GG24078</name>
</gene>
<evidence type="ECO:0000256" key="9">
    <source>
        <dbReference type="ARBA" id="ARBA00023288"/>
    </source>
</evidence>
<keyword evidence="7" id="KW-1015">Disulfide bond</keyword>
<evidence type="ECO:0000256" key="5">
    <source>
        <dbReference type="ARBA" id="ARBA00022530"/>
    </source>
</evidence>
<organism evidence="12 13">
    <name type="scientific">Drosophila erecta</name>
    <name type="common">Fruit fly</name>
    <dbReference type="NCBI Taxonomy" id="7220"/>
    <lineage>
        <taxon>Eukaryota</taxon>
        <taxon>Metazoa</taxon>
        <taxon>Ecdysozoa</taxon>
        <taxon>Arthropoda</taxon>
        <taxon>Hexapoda</taxon>
        <taxon>Insecta</taxon>
        <taxon>Pterygota</taxon>
        <taxon>Neoptera</taxon>
        <taxon>Endopterygota</taxon>
        <taxon>Diptera</taxon>
        <taxon>Brachycera</taxon>
        <taxon>Muscomorpha</taxon>
        <taxon>Ephydroidea</taxon>
        <taxon>Drosophilidae</taxon>
        <taxon>Drosophila</taxon>
        <taxon>Sophophora</taxon>
    </lineage>
</organism>
<dbReference type="InterPro" id="IPR043158">
    <property type="entry name" value="Wnt_C"/>
</dbReference>
<dbReference type="KEGG" id="der:6542264"/>
<keyword evidence="3 10" id="KW-0217">Developmental protein</keyword>
<comment type="function">
    <text evidence="10">Ligand for members of the frizzled family of seven transmembrane receptors.</text>
</comment>
<evidence type="ECO:0000256" key="8">
    <source>
        <dbReference type="ARBA" id="ARBA00023180"/>
    </source>
</evidence>
<dbReference type="OMA" id="QGYNDQE"/>
<evidence type="ECO:0000256" key="2">
    <source>
        <dbReference type="ARBA" id="ARBA00005683"/>
    </source>
</evidence>
<dbReference type="Proteomes" id="UP000008711">
    <property type="component" value="Unassembled WGS sequence"/>
</dbReference>
<dbReference type="InterPro" id="IPR018161">
    <property type="entry name" value="Wnt_CS"/>
</dbReference>
<dbReference type="HOGENOM" id="CLU_033039_1_4_1"/>
<dbReference type="AlphaFoldDB" id="B3N7A2"/>
<dbReference type="GO" id="GO:0045165">
    <property type="term" value="P:cell fate commitment"/>
    <property type="evidence" value="ECO:0007669"/>
    <property type="project" value="TreeGrafter"/>
</dbReference>
<name>B3N7A2_DROER</name>
<evidence type="ECO:0000256" key="7">
    <source>
        <dbReference type="ARBA" id="ARBA00023157"/>
    </source>
</evidence>
<dbReference type="PhylomeDB" id="B3N7A2"/>
<evidence type="ECO:0000256" key="4">
    <source>
        <dbReference type="ARBA" id="ARBA00022525"/>
    </source>
</evidence>
<dbReference type="PANTHER" id="PTHR12027">
    <property type="entry name" value="WNT RELATED"/>
    <property type="match status" value="1"/>
</dbReference>
<evidence type="ECO:0000256" key="10">
    <source>
        <dbReference type="RuleBase" id="RU003500"/>
    </source>
</evidence>
<evidence type="ECO:0000256" key="3">
    <source>
        <dbReference type="ARBA" id="ARBA00022473"/>
    </source>
</evidence>
<dbReference type="GO" id="GO:0046330">
    <property type="term" value="P:positive regulation of JNK cascade"/>
    <property type="evidence" value="ECO:0007669"/>
    <property type="project" value="TreeGrafter"/>
</dbReference>
<dbReference type="SMART" id="SM00097">
    <property type="entry name" value="WNT1"/>
    <property type="match status" value="1"/>
</dbReference>
<reference evidence="12 13" key="1">
    <citation type="journal article" date="2007" name="Nature">
        <title>Evolution of genes and genomes on the Drosophila phylogeny.</title>
        <authorList>
            <consortium name="Drosophila 12 Genomes Consortium"/>
            <person name="Clark A.G."/>
            <person name="Eisen M.B."/>
            <person name="Smith D.R."/>
            <person name="Bergman C.M."/>
            <person name="Oliver B."/>
            <person name="Markow T.A."/>
            <person name="Kaufman T.C."/>
            <person name="Kellis M."/>
            <person name="Gelbart W."/>
            <person name="Iyer V.N."/>
            <person name="Pollard D.A."/>
            <person name="Sackton T.B."/>
            <person name="Larracuente A.M."/>
            <person name="Singh N.D."/>
            <person name="Abad J.P."/>
            <person name="Abt D.N."/>
            <person name="Adryan B."/>
            <person name="Aguade M."/>
            <person name="Akashi H."/>
            <person name="Anderson W.W."/>
            <person name="Aquadro C.F."/>
            <person name="Ardell D.H."/>
            <person name="Arguello R."/>
            <person name="Artieri C.G."/>
            <person name="Barbash D.A."/>
            <person name="Barker D."/>
            <person name="Barsanti P."/>
            <person name="Batterham P."/>
            <person name="Batzoglou S."/>
            <person name="Begun D."/>
            <person name="Bhutkar A."/>
            <person name="Blanco E."/>
            <person name="Bosak S.A."/>
            <person name="Bradley R.K."/>
            <person name="Brand A.D."/>
            <person name="Brent M.R."/>
            <person name="Brooks A.N."/>
            <person name="Brown R.H."/>
            <person name="Butlin R.K."/>
            <person name="Caggese C."/>
            <person name="Calvi B.R."/>
            <person name="Bernardo de Carvalho A."/>
            <person name="Caspi A."/>
            <person name="Castrezana S."/>
            <person name="Celniker S.E."/>
            <person name="Chang J.L."/>
            <person name="Chapple C."/>
            <person name="Chatterji S."/>
            <person name="Chinwalla A."/>
            <person name="Civetta A."/>
            <person name="Clifton S.W."/>
            <person name="Comeron J.M."/>
            <person name="Costello J.C."/>
            <person name="Coyne J.A."/>
            <person name="Daub J."/>
            <person name="David R.G."/>
            <person name="Delcher A.L."/>
            <person name="Delehaunty K."/>
            <person name="Do C.B."/>
            <person name="Ebling H."/>
            <person name="Edwards K."/>
            <person name="Eickbush T."/>
            <person name="Evans J.D."/>
            <person name="Filipski A."/>
            <person name="Findeiss S."/>
            <person name="Freyhult E."/>
            <person name="Fulton L."/>
            <person name="Fulton R."/>
            <person name="Garcia A.C."/>
            <person name="Gardiner A."/>
            <person name="Garfield D.A."/>
            <person name="Garvin B.E."/>
            <person name="Gibson G."/>
            <person name="Gilbert D."/>
            <person name="Gnerre S."/>
            <person name="Godfrey J."/>
            <person name="Good R."/>
            <person name="Gotea V."/>
            <person name="Gravely B."/>
            <person name="Greenberg A.J."/>
            <person name="Griffiths-Jones S."/>
            <person name="Gross S."/>
            <person name="Guigo R."/>
            <person name="Gustafson E.A."/>
            <person name="Haerty W."/>
            <person name="Hahn M.W."/>
            <person name="Halligan D.L."/>
            <person name="Halpern A.L."/>
            <person name="Halter G.M."/>
            <person name="Han M.V."/>
            <person name="Heger A."/>
            <person name="Hillier L."/>
            <person name="Hinrichs A.S."/>
            <person name="Holmes I."/>
            <person name="Hoskins R.A."/>
            <person name="Hubisz M.J."/>
            <person name="Hultmark D."/>
            <person name="Huntley M.A."/>
            <person name="Jaffe D.B."/>
            <person name="Jagadeeshan S."/>
            <person name="Jeck W.R."/>
            <person name="Johnson J."/>
            <person name="Jones C.D."/>
            <person name="Jordan W.C."/>
            <person name="Karpen G.H."/>
            <person name="Kataoka E."/>
            <person name="Keightley P.D."/>
            <person name="Kheradpour P."/>
            <person name="Kirkness E.F."/>
            <person name="Koerich L.B."/>
            <person name="Kristiansen K."/>
            <person name="Kudrna D."/>
            <person name="Kulathinal R.J."/>
            <person name="Kumar S."/>
            <person name="Kwok R."/>
            <person name="Lander E."/>
            <person name="Langley C.H."/>
            <person name="Lapoint R."/>
            <person name="Lazzaro B.P."/>
            <person name="Lee S.J."/>
            <person name="Levesque L."/>
            <person name="Li R."/>
            <person name="Lin C.F."/>
            <person name="Lin M.F."/>
            <person name="Lindblad-Toh K."/>
            <person name="Llopart A."/>
            <person name="Long M."/>
            <person name="Low L."/>
            <person name="Lozovsky E."/>
            <person name="Lu J."/>
            <person name="Luo M."/>
            <person name="Machado C.A."/>
            <person name="Makalowski W."/>
            <person name="Marzo M."/>
            <person name="Matsuda M."/>
            <person name="Matzkin L."/>
            <person name="McAllister B."/>
            <person name="McBride C.S."/>
            <person name="McKernan B."/>
            <person name="McKernan K."/>
            <person name="Mendez-Lago M."/>
            <person name="Minx P."/>
            <person name="Mollenhauer M.U."/>
            <person name="Montooth K."/>
            <person name="Mount S.M."/>
            <person name="Mu X."/>
            <person name="Myers E."/>
            <person name="Negre B."/>
            <person name="Newfeld S."/>
            <person name="Nielsen R."/>
            <person name="Noor M.A."/>
            <person name="O'Grady P."/>
            <person name="Pachter L."/>
            <person name="Papaceit M."/>
            <person name="Parisi M.J."/>
            <person name="Parisi M."/>
            <person name="Parts L."/>
            <person name="Pedersen J.S."/>
            <person name="Pesole G."/>
            <person name="Phillippy A.M."/>
            <person name="Ponting C.P."/>
            <person name="Pop M."/>
            <person name="Porcelli D."/>
            <person name="Powell J.R."/>
            <person name="Prohaska S."/>
            <person name="Pruitt K."/>
            <person name="Puig M."/>
            <person name="Quesneville H."/>
            <person name="Ram K.R."/>
            <person name="Rand D."/>
            <person name="Rasmussen M.D."/>
            <person name="Reed L.K."/>
            <person name="Reenan R."/>
            <person name="Reily A."/>
            <person name="Remington K.A."/>
            <person name="Rieger T.T."/>
            <person name="Ritchie M.G."/>
            <person name="Robin C."/>
            <person name="Rogers Y.H."/>
            <person name="Rohde C."/>
            <person name="Rozas J."/>
            <person name="Rubenfield M.J."/>
            <person name="Ruiz A."/>
            <person name="Russo S."/>
            <person name="Salzberg S.L."/>
            <person name="Sanchez-Gracia A."/>
            <person name="Saranga D.J."/>
            <person name="Sato H."/>
            <person name="Schaeffer S.W."/>
            <person name="Schatz M.C."/>
            <person name="Schlenke T."/>
            <person name="Schwartz R."/>
            <person name="Segarra C."/>
            <person name="Singh R.S."/>
            <person name="Sirot L."/>
            <person name="Sirota M."/>
            <person name="Sisneros N.B."/>
            <person name="Smith C.D."/>
            <person name="Smith T.F."/>
            <person name="Spieth J."/>
            <person name="Stage D.E."/>
            <person name="Stark A."/>
            <person name="Stephan W."/>
            <person name="Strausberg R.L."/>
            <person name="Strempel S."/>
            <person name="Sturgill D."/>
            <person name="Sutton G."/>
            <person name="Sutton G.G."/>
            <person name="Tao W."/>
            <person name="Teichmann S."/>
            <person name="Tobari Y.N."/>
            <person name="Tomimura Y."/>
            <person name="Tsolas J.M."/>
            <person name="Valente V.L."/>
            <person name="Venter E."/>
            <person name="Venter J.C."/>
            <person name="Vicario S."/>
            <person name="Vieira F.G."/>
            <person name="Vilella A.J."/>
            <person name="Villasante A."/>
            <person name="Walenz B."/>
            <person name="Wang J."/>
            <person name="Wasserman M."/>
            <person name="Watts T."/>
            <person name="Wilson D."/>
            <person name="Wilson R.K."/>
            <person name="Wing R.A."/>
            <person name="Wolfner M.F."/>
            <person name="Wong A."/>
            <person name="Wong G.K."/>
            <person name="Wu C.I."/>
            <person name="Wu G."/>
            <person name="Yamamoto D."/>
            <person name="Yang H.P."/>
            <person name="Yang S.P."/>
            <person name="Yorke J.A."/>
            <person name="Yoshida K."/>
            <person name="Zdobnov E."/>
            <person name="Zhang P."/>
            <person name="Zhang Y."/>
            <person name="Zimin A.V."/>
            <person name="Baldwin J."/>
            <person name="Abdouelleil A."/>
            <person name="Abdulkadir J."/>
            <person name="Abebe A."/>
            <person name="Abera B."/>
            <person name="Abreu J."/>
            <person name="Acer S.C."/>
            <person name="Aftuck L."/>
            <person name="Alexander A."/>
            <person name="An P."/>
            <person name="Anderson E."/>
            <person name="Anderson S."/>
            <person name="Arachi H."/>
            <person name="Azer M."/>
            <person name="Bachantsang P."/>
            <person name="Barry A."/>
            <person name="Bayul T."/>
            <person name="Berlin A."/>
            <person name="Bessette D."/>
            <person name="Bloom T."/>
            <person name="Blye J."/>
            <person name="Boguslavskiy L."/>
            <person name="Bonnet C."/>
            <person name="Boukhgalter B."/>
            <person name="Bourzgui I."/>
            <person name="Brown A."/>
            <person name="Cahill P."/>
            <person name="Channer S."/>
            <person name="Cheshatsang Y."/>
            <person name="Chuda L."/>
            <person name="Citroen M."/>
            <person name="Collymore A."/>
            <person name="Cooke P."/>
            <person name="Costello M."/>
            <person name="D'Aco K."/>
            <person name="Daza R."/>
            <person name="De Haan G."/>
            <person name="DeGray S."/>
            <person name="DeMaso C."/>
            <person name="Dhargay N."/>
            <person name="Dooley K."/>
            <person name="Dooley E."/>
            <person name="Doricent M."/>
            <person name="Dorje P."/>
            <person name="Dorjee K."/>
            <person name="Dupes A."/>
            <person name="Elong R."/>
            <person name="Falk J."/>
            <person name="Farina A."/>
            <person name="Faro S."/>
            <person name="Ferguson D."/>
            <person name="Fisher S."/>
            <person name="Foley C.D."/>
            <person name="Franke A."/>
            <person name="Friedrich D."/>
            <person name="Gadbois L."/>
            <person name="Gearin G."/>
            <person name="Gearin C.R."/>
            <person name="Giannoukos G."/>
            <person name="Goode T."/>
            <person name="Graham J."/>
            <person name="Grandbois E."/>
            <person name="Grewal S."/>
            <person name="Gyaltsen K."/>
            <person name="Hafez N."/>
            <person name="Hagos B."/>
            <person name="Hall J."/>
            <person name="Henson C."/>
            <person name="Hollinger A."/>
            <person name="Honan T."/>
            <person name="Huard M.D."/>
            <person name="Hughes L."/>
            <person name="Hurhula B."/>
            <person name="Husby M.E."/>
            <person name="Kamat A."/>
            <person name="Kanga B."/>
            <person name="Kashin S."/>
            <person name="Khazanovich D."/>
            <person name="Kisner P."/>
            <person name="Lance K."/>
            <person name="Lara M."/>
            <person name="Lee W."/>
            <person name="Lennon N."/>
            <person name="Letendre F."/>
            <person name="LeVine R."/>
            <person name="Lipovsky A."/>
            <person name="Liu X."/>
            <person name="Liu J."/>
            <person name="Liu S."/>
            <person name="Lokyitsang T."/>
            <person name="Lokyitsang Y."/>
            <person name="Lubonja R."/>
            <person name="Lui A."/>
            <person name="MacDonald P."/>
            <person name="Magnisalis V."/>
            <person name="Maru K."/>
            <person name="Matthews C."/>
            <person name="McCusker W."/>
            <person name="McDonough S."/>
            <person name="Mehta T."/>
            <person name="Meldrim J."/>
            <person name="Meneus L."/>
            <person name="Mihai O."/>
            <person name="Mihalev A."/>
            <person name="Mihova T."/>
            <person name="Mittelman R."/>
            <person name="Mlenga V."/>
            <person name="Montmayeur A."/>
            <person name="Mulrain L."/>
            <person name="Navidi A."/>
            <person name="Naylor J."/>
            <person name="Negash T."/>
            <person name="Nguyen T."/>
            <person name="Nguyen N."/>
            <person name="Nicol R."/>
            <person name="Norbu C."/>
            <person name="Norbu N."/>
            <person name="Novod N."/>
            <person name="O'Neill B."/>
            <person name="Osman S."/>
            <person name="Markiewicz E."/>
            <person name="Oyono O.L."/>
            <person name="Patti C."/>
            <person name="Phunkhang P."/>
            <person name="Pierre F."/>
            <person name="Priest M."/>
            <person name="Raghuraman S."/>
            <person name="Rege F."/>
            <person name="Reyes R."/>
            <person name="Rise C."/>
            <person name="Rogov P."/>
            <person name="Ross K."/>
            <person name="Ryan E."/>
            <person name="Settipalli S."/>
            <person name="Shea T."/>
            <person name="Sherpa N."/>
            <person name="Shi L."/>
            <person name="Shih D."/>
            <person name="Sparrow T."/>
            <person name="Spaulding J."/>
            <person name="Stalker J."/>
            <person name="Stange-Thomann N."/>
            <person name="Stavropoulos S."/>
            <person name="Stone C."/>
            <person name="Strader C."/>
            <person name="Tesfaye S."/>
            <person name="Thomson T."/>
            <person name="Thoulutsang Y."/>
            <person name="Thoulutsang D."/>
            <person name="Topham K."/>
            <person name="Topping I."/>
            <person name="Tsamla T."/>
            <person name="Vassiliev H."/>
            <person name="Vo A."/>
            <person name="Wangchuk T."/>
            <person name="Wangdi T."/>
            <person name="Weiand M."/>
            <person name="Wilkinson J."/>
            <person name="Wilson A."/>
            <person name="Yadav S."/>
            <person name="Young G."/>
            <person name="Yu Q."/>
            <person name="Zembek L."/>
            <person name="Zhong D."/>
            <person name="Zimmer A."/>
            <person name="Zwirko Z."/>
            <person name="Jaffe D.B."/>
            <person name="Alvarez P."/>
            <person name="Brockman W."/>
            <person name="Butler J."/>
            <person name="Chin C."/>
            <person name="Gnerre S."/>
            <person name="Grabherr M."/>
            <person name="Kleber M."/>
            <person name="Mauceli E."/>
            <person name="MacCallum I."/>
        </authorList>
    </citation>
    <scope>NUCLEOTIDE SEQUENCE [LARGE SCALE GENOMIC DNA]</scope>
    <source>
        <strain evidence="12 13">TSC#14021-0224.01</strain>
    </source>
</reference>
<dbReference type="PANTHER" id="PTHR12027:SF112">
    <property type="entry name" value="PROTEIN WNT-2"/>
    <property type="match status" value="1"/>
</dbReference>
<dbReference type="SMR" id="B3N7A2"/>
<proteinExistence type="inferred from homology"/>
<keyword evidence="11" id="KW-0732">Signal</keyword>
<evidence type="ECO:0000256" key="6">
    <source>
        <dbReference type="ARBA" id="ARBA00022687"/>
    </source>
</evidence>
<dbReference type="GO" id="GO:0005109">
    <property type="term" value="F:frizzled binding"/>
    <property type="evidence" value="ECO:0007669"/>
    <property type="project" value="EnsemblMetazoa"/>
</dbReference>
<keyword evidence="4" id="KW-0964">Secreted</keyword>
<keyword evidence="6 10" id="KW-0879">Wnt signaling pathway</keyword>
<accession>B3N7A2</accession>
<dbReference type="OrthoDB" id="5945655at2759"/>
<keyword evidence="13" id="KW-1185">Reference proteome</keyword>
<dbReference type="InterPro" id="IPR005817">
    <property type="entry name" value="Wnt"/>
</dbReference>
<reference evidence="12 13" key="2">
    <citation type="journal article" date="2008" name="Bioinformatics">
        <title>Assembly reconciliation.</title>
        <authorList>
            <person name="Zimin A.V."/>
            <person name="Smith D.R."/>
            <person name="Sutton G."/>
            <person name="Yorke J.A."/>
        </authorList>
    </citation>
    <scope>NUCLEOTIDE SEQUENCE [LARGE SCALE GENOMIC DNA]</scope>
    <source>
        <strain evidence="12 13">TSC#14021-0224.01</strain>
    </source>
</reference>
<sequence length="352" mass="39734">MWKIHNKLLIYILWIMEIRLVSSFTSAMLCGRIPGLTPGQRNMCREMPDALIALGEGHQLGAQECQHQFRGHRWNCSEVWQRNVFAHVIPTASREAAYTYAIASAGAAYAVTAACARGNISACGCDVRHKATPTGGSTPDEPWKWGGCSADVDFGMRYARRFMDARELERDSRTLMNLHNNRAGRTLVKKMLRTDCKCHGVSGSCVMKTCWKSLPPFRLIGDRLMLKYQKAKTVQAVKGKRGLRLVLSRKKHAGTARAQKPVLDWPKRMELIYLEASPNYCERSLQTGSQGTAGRTCQRTGHGPQSCDLLCCGRGHSTQHIRRTTQCRCQFRWCCEVRCDECDESYEEFTCK</sequence>
<feature type="chain" id="PRO_5002791692" description="Protein Wnt" evidence="11">
    <location>
        <begin position="24"/>
        <end position="352"/>
    </location>
</feature>
<evidence type="ECO:0000256" key="11">
    <source>
        <dbReference type="SAM" id="SignalP"/>
    </source>
</evidence>
<dbReference type="GO" id="GO:0048675">
    <property type="term" value="P:axon extension"/>
    <property type="evidence" value="ECO:0007669"/>
    <property type="project" value="EnsemblMetazoa"/>
</dbReference>
<evidence type="ECO:0000313" key="13">
    <source>
        <dbReference type="Proteomes" id="UP000008711"/>
    </source>
</evidence>
<dbReference type="EMBL" id="CH954177">
    <property type="protein sequence ID" value="EDV58253.1"/>
    <property type="molecule type" value="Genomic_DNA"/>
</dbReference>
<feature type="signal peptide" evidence="11">
    <location>
        <begin position="1"/>
        <end position="23"/>
    </location>
</feature>
<dbReference type="FunFam" id="3.30.2460.20:FF:000001">
    <property type="entry name" value="Wnt homolog"/>
    <property type="match status" value="1"/>
</dbReference>
<dbReference type="GO" id="GO:0060250">
    <property type="term" value="P:germ-line stem-cell niche homeostasis"/>
    <property type="evidence" value="ECO:0007669"/>
    <property type="project" value="EnsemblMetazoa"/>
</dbReference>
<dbReference type="CDD" id="cd19339">
    <property type="entry name" value="Wnt_Wnt7"/>
    <property type="match status" value="1"/>
</dbReference>
<dbReference type="PRINTS" id="PR01349">
    <property type="entry name" value="WNTPROTEIN"/>
</dbReference>
<dbReference type="Pfam" id="PF00110">
    <property type="entry name" value="wnt"/>
    <property type="match status" value="1"/>
</dbReference>
<keyword evidence="5" id="KW-0272">Extracellular matrix</keyword>
<evidence type="ECO:0000313" key="12">
    <source>
        <dbReference type="EMBL" id="EDV58253.1"/>
    </source>
</evidence>
<dbReference type="GO" id="GO:0007424">
    <property type="term" value="P:open tracheal system development"/>
    <property type="evidence" value="ECO:0007669"/>
    <property type="project" value="EnsemblMetazoa"/>
</dbReference>
<dbReference type="GO" id="GO:0005125">
    <property type="term" value="F:cytokine activity"/>
    <property type="evidence" value="ECO:0007669"/>
    <property type="project" value="TreeGrafter"/>
</dbReference>
<dbReference type="eggNOG" id="KOG3913">
    <property type="taxonomic scope" value="Eukaryota"/>
</dbReference>
<dbReference type="GO" id="GO:0005615">
    <property type="term" value="C:extracellular space"/>
    <property type="evidence" value="ECO:0007669"/>
    <property type="project" value="TreeGrafter"/>
</dbReference>
<dbReference type="PROSITE" id="PS00246">
    <property type="entry name" value="WNT1"/>
    <property type="match status" value="1"/>
</dbReference>
<keyword evidence="9" id="KW-0449">Lipoprotein</keyword>
<keyword evidence="8" id="KW-0325">Glycoprotein</keyword>
<dbReference type="Gene3D" id="3.30.2460.20">
    <property type="match status" value="1"/>
</dbReference>